<name>B3ELM0_CHLPB</name>
<dbReference type="KEGG" id="cpb:Cphamn1_0383"/>
<dbReference type="Gene3D" id="3.40.50.2000">
    <property type="entry name" value="Glycogen Phosphorylase B"/>
    <property type="match status" value="2"/>
</dbReference>
<dbReference type="AlphaFoldDB" id="B3ELM0"/>
<feature type="domain" description="Glycosyl transferase family 1" evidence="1">
    <location>
        <begin position="193"/>
        <end position="352"/>
    </location>
</feature>
<dbReference type="InterPro" id="IPR001296">
    <property type="entry name" value="Glyco_trans_1"/>
</dbReference>
<dbReference type="HOGENOM" id="CLU_009583_8_1_10"/>
<protein>
    <submittedName>
        <fullName evidence="3">Glycosyl transferase group 1</fullName>
    </submittedName>
</protein>
<dbReference type="EMBL" id="CP001101">
    <property type="protein sequence ID" value="ACE03349.1"/>
    <property type="molecule type" value="Genomic_DNA"/>
</dbReference>
<gene>
    <name evidence="3" type="ordered locus">Cphamn1_0383</name>
</gene>
<organism evidence="3">
    <name type="scientific">Chlorobium phaeobacteroides (strain BS1)</name>
    <dbReference type="NCBI Taxonomy" id="331678"/>
    <lineage>
        <taxon>Bacteria</taxon>
        <taxon>Pseudomonadati</taxon>
        <taxon>Chlorobiota</taxon>
        <taxon>Chlorobiia</taxon>
        <taxon>Chlorobiales</taxon>
        <taxon>Chlorobiaceae</taxon>
        <taxon>Chlorobium/Pelodictyon group</taxon>
        <taxon>Chlorobium</taxon>
    </lineage>
</organism>
<dbReference type="Pfam" id="PF00534">
    <property type="entry name" value="Glycos_transf_1"/>
    <property type="match status" value="1"/>
</dbReference>
<accession>B3ELM0</accession>
<dbReference type="GO" id="GO:0016757">
    <property type="term" value="F:glycosyltransferase activity"/>
    <property type="evidence" value="ECO:0007669"/>
    <property type="project" value="InterPro"/>
</dbReference>
<dbReference type="PANTHER" id="PTHR12526:SF638">
    <property type="entry name" value="SPORE COAT PROTEIN SA"/>
    <property type="match status" value="1"/>
</dbReference>
<dbReference type="eggNOG" id="COG0438">
    <property type="taxonomic scope" value="Bacteria"/>
</dbReference>
<sequence>MSHIVLVGAHPGSLTNFRGDFIRALKSAGHRITAMSASASDEQIARLAYLGADFRPYPVERNGLNPLRDMETLISLIGIFKEVKPDVIIAYTIKPVIWSGIALRFLPSRVSYFAMITGLGYAFHTKGFSGFMLSKSVSLLYSIALRRARGVIFQNVESRGLFVERHIVPGTCSHIVSGSGVNLEQFAHQPMPDRKYPVFLLVARLIREKGIREYAEAARIVKQNYPKAVFRLLGPSDPSPDGISMQEIEQWQREGSVEYLGRTDDVRPFLADCNIFVLPSYYGEGLSRSILEAMASGRPILTTDNPGCYETVVIGENGFVVPGKDSAALAERMVWFIENPERCLKMGARSRQIAAERYDVHRINRQLMAITEL</sequence>
<reference evidence="3" key="1">
    <citation type="submission" date="2008-06" db="EMBL/GenBank/DDBJ databases">
        <title>Complete sequence of Chlorobium phaeobacteroides BS1.</title>
        <authorList>
            <consortium name="US DOE Joint Genome Institute"/>
            <person name="Lucas S."/>
            <person name="Copeland A."/>
            <person name="Lapidus A."/>
            <person name="Glavina del Rio T."/>
            <person name="Dalin E."/>
            <person name="Tice H."/>
            <person name="Bruce D."/>
            <person name="Goodwin L."/>
            <person name="Pitluck S."/>
            <person name="Schmutz J."/>
            <person name="Larimer F."/>
            <person name="Land M."/>
            <person name="Hauser L."/>
            <person name="Kyrpides N."/>
            <person name="Ovchinnikova G."/>
            <person name="Li T."/>
            <person name="Liu Z."/>
            <person name="Zhao F."/>
            <person name="Overmann J."/>
            <person name="Bryant D.A."/>
            <person name="Richardson P."/>
        </authorList>
    </citation>
    <scope>NUCLEOTIDE SEQUENCE [LARGE SCALE GENOMIC DNA]</scope>
    <source>
        <strain evidence="3">BS1</strain>
    </source>
</reference>
<dbReference type="InterPro" id="IPR028098">
    <property type="entry name" value="Glyco_trans_4-like_N"/>
</dbReference>
<dbReference type="PANTHER" id="PTHR12526">
    <property type="entry name" value="GLYCOSYLTRANSFERASE"/>
    <property type="match status" value="1"/>
</dbReference>
<dbReference type="CAZy" id="GT4">
    <property type="family name" value="Glycosyltransferase Family 4"/>
</dbReference>
<feature type="domain" description="Glycosyltransferase subfamily 4-like N-terminal" evidence="2">
    <location>
        <begin position="21"/>
        <end position="155"/>
    </location>
</feature>
<proteinExistence type="predicted"/>
<evidence type="ECO:0000259" key="1">
    <source>
        <dbReference type="Pfam" id="PF00534"/>
    </source>
</evidence>
<keyword evidence="3" id="KW-0808">Transferase</keyword>
<dbReference type="SUPFAM" id="SSF53756">
    <property type="entry name" value="UDP-Glycosyltransferase/glycogen phosphorylase"/>
    <property type="match status" value="1"/>
</dbReference>
<dbReference type="OrthoDB" id="9811239at2"/>
<dbReference type="STRING" id="331678.Cphamn1_0383"/>
<evidence type="ECO:0000259" key="2">
    <source>
        <dbReference type="Pfam" id="PF13477"/>
    </source>
</evidence>
<dbReference type="CDD" id="cd03808">
    <property type="entry name" value="GT4_CapM-like"/>
    <property type="match status" value="1"/>
</dbReference>
<evidence type="ECO:0000313" key="3">
    <source>
        <dbReference type="EMBL" id="ACE03349.1"/>
    </source>
</evidence>
<dbReference type="Pfam" id="PF13477">
    <property type="entry name" value="Glyco_trans_4_2"/>
    <property type="match status" value="1"/>
</dbReference>